<evidence type="ECO:0000313" key="2">
    <source>
        <dbReference type="EMBL" id="KUJ58342.1"/>
    </source>
</evidence>
<dbReference type="InterPro" id="IPR041329">
    <property type="entry name" value="YubB_C"/>
</dbReference>
<dbReference type="RefSeq" id="WP_059135398.1">
    <property type="nucleotide sequence ID" value="NZ_LMAI01000001.1"/>
</dbReference>
<dbReference type="EMBL" id="LMAI01000001">
    <property type="protein sequence ID" value="KUJ58342.1"/>
    <property type="molecule type" value="Genomic_DNA"/>
</dbReference>
<dbReference type="Pfam" id="PF18406">
    <property type="entry name" value="DUF1281_C"/>
    <property type="match status" value="1"/>
</dbReference>
<organism evidence="2 3">
    <name type="scientific">Chryseobacterium aquaticum subsp. greenlandense</name>
    <dbReference type="NCBI Taxonomy" id="345663"/>
    <lineage>
        <taxon>Bacteria</taxon>
        <taxon>Pseudomonadati</taxon>
        <taxon>Bacteroidota</taxon>
        <taxon>Flavobacteriia</taxon>
        <taxon>Flavobacteriales</taxon>
        <taxon>Weeksellaceae</taxon>
        <taxon>Chryseobacterium group</taxon>
        <taxon>Chryseobacterium</taxon>
    </lineage>
</organism>
<dbReference type="Proteomes" id="UP000054388">
    <property type="component" value="Unassembled WGS sequence"/>
</dbReference>
<comment type="caution">
    <text evidence="2">The sequence shown here is derived from an EMBL/GenBank/DDBJ whole genome shotgun (WGS) entry which is preliminary data.</text>
</comment>
<proteinExistence type="predicted"/>
<evidence type="ECO:0000313" key="3">
    <source>
        <dbReference type="Proteomes" id="UP000054388"/>
    </source>
</evidence>
<accession>A0A101CLD9</accession>
<sequence>MANWCSNKVTFIGTQKKLSEVSNLFQQMIDNEKEGSIGQMPGFINKKDGYFFEIDKNTIDDYTFCYDTRWSPNIEILWLIANHYNVEFVLDYEEYGMKLFGKTIYENQFLNDCRLSLNDFKNIVYDEESDHFEFEGKTYEDDSEIIQILLNRKIAIELP</sequence>
<gene>
    <name evidence="2" type="ORF">AR686_00620</name>
</gene>
<protein>
    <recommendedName>
        <fullName evidence="1">YubB ferredoxin-like domain-containing protein</fullName>
    </recommendedName>
</protein>
<evidence type="ECO:0000259" key="1">
    <source>
        <dbReference type="Pfam" id="PF18406"/>
    </source>
</evidence>
<reference evidence="2 3" key="1">
    <citation type="submission" date="2015-10" db="EMBL/GenBank/DDBJ databases">
        <title>Genome sequence of Chryseobacterium greenlandense.</title>
        <authorList>
            <person name="Newman J."/>
            <person name="Fischer K."/>
            <person name="Miller J."/>
        </authorList>
    </citation>
    <scope>NUCLEOTIDE SEQUENCE [LARGE SCALE GENOMIC DNA]</scope>
    <source>
        <strain evidence="2 3">UMB34</strain>
    </source>
</reference>
<feature type="domain" description="YubB ferredoxin-like" evidence="1">
    <location>
        <begin position="49"/>
        <end position="127"/>
    </location>
</feature>
<dbReference type="AlphaFoldDB" id="A0A101CLD9"/>
<name>A0A101CLD9_9FLAO</name>